<keyword evidence="3 14" id="KW-0645">Protease</keyword>
<evidence type="ECO:0000256" key="8">
    <source>
        <dbReference type="ARBA" id="ARBA00022833"/>
    </source>
</evidence>
<dbReference type="Proteomes" id="UP001383192">
    <property type="component" value="Unassembled WGS sequence"/>
</dbReference>
<feature type="binding site" evidence="12">
    <location>
        <position position="318"/>
    </location>
    <ligand>
        <name>Zn(2+)</name>
        <dbReference type="ChEBI" id="CHEBI:29105"/>
        <note>catalytic</note>
    </ligand>
</feature>
<keyword evidence="16" id="KW-1185">Reference proteome</keyword>
<evidence type="ECO:0000256" key="11">
    <source>
        <dbReference type="PIRSR" id="PIRSR601384-1"/>
    </source>
</evidence>
<accession>A0AAW0BU11</accession>
<evidence type="ECO:0000256" key="6">
    <source>
        <dbReference type="ARBA" id="ARBA00022729"/>
    </source>
</evidence>
<feature type="active site" evidence="11">
    <location>
        <position position="308"/>
    </location>
</feature>
<evidence type="ECO:0000256" key="3">
    <source>
        <dbReference type="ARBA" id="ARBA00022670"/>
    </source>
</evidence>
<keyword evidence="9 14" id="KW-0482">Metalloprotease</keyword>
<sequence length="354" mass="37800">MRFSTTLAASLFSIALASPSPDKRADTLSVTVTGPSTNAVDSVDGLTLTAEVTNNGAEAIKLLKYGTILDDLPTRSFAVSKNGSTVPFTGVKLQVAVSNDNAYKTIQPGETLSVTHNVASLFDFASSGLGVFSFQPNTNFHIVGQEQDQASLADFTVSTQPIEVEITNNLVARNSAFKRATPTCTDSAQLDFITASYEESRELATLASEYISDNGASDDLFTAYFGSNSASAVLDVVNGVRNENDSGRVLSCEDELDVCDGNVIAYTVIATTDIYYCNIFFDEVDNQALCGGTTVNSRNIRGGTTLHELTHAVSDTDDVNYGCPTNQQLSTSQKLINADNYNCFATQVYADTQC</sequence>
<dbReference type="GO" id="GO:0006508">
    <property type="term" value="P:proteolysis"/>
    <property type="evidence" value="ECO:0007669"/>
    <property type="project" value="UniProtKB-KW"/>
</dbReference>
<dbReference type="InterPro" id="IPR024079">
    <property type="entry name" value="MetalloPept_cat_dom_sf"/>
</dbReference>
<evidence type="ECO:0000256" key="7">
    <source>
        <dbReference type="ARBA" id="ARBA00022801"/>
    </source>
</evidence>
<dbReference type="SUPFAM" id="SSF55486">
    <property type="entry name" value="Metalloproteases ('zincins'), catalytic domain"/>
    <property type="match status" value="1"/>
</dbReference>
<comment type="caution">
    <text evidence="15">The sequence shown here is derived from an EMBL/GenBank/DDBJ whole genome shotgun (WGS) entry which is preliminary data.</text>
</comment>
<keyword evidence="10" id="KW-0865">Zymogen</keyword>
<protein>
    <recommendedName>
        <fullName evidence="14">Neutral protease 2</fullName>
        <ecNumber evidence="14">3.4.24.39</ecNumber>
    </recommendedName>
    <alternativeName>
        <fullName evidence="14">Deuterolysin</fullName>
    </alternativeName>
</protein>
<keyword evidence="6 14" id="KW-0732">Signal</keyword>
<evidence type="ECO:0000256" key="1">
    <source>
        <dbReference type="ARBA" id="ARBA00001187"/>
    </source>
</evidence>
<evidence type="ECO:0000256" key="2">
    <source>
        <dbReference type="ARBA" id="ARBA00010279"/>
    </source>
</evidence>
<keyword evidence="4 14" id="KW-0165">Cleavage on pair of basic residues</keyword>
<dbReference type="InterPro" id="IPR050414">
    <property type="entry name" value="Fungal_M35_metalloproteases"/>
</dbReference>
<proteinExistence type="inferred from homology"/>
<dbReference type="GO" id="GO:0004222">
    <property type="term" value="F:metalloendopeptidase activity"/>
    <property type="evidence" value="ECO:0007669"/>
    <property type="project" value="InterPro"/>
</dbReference>
<dbReference type="GO" id="GO:0046872">
    <property type="term" value="F:metal ion binding"/>
    <property type="evidence" value="ECO:0007669"/>
    <property type="project" value="UniProtKB-KW"/>
</dbReference>
<dbReference type="AlphaFoldDB" id="A0AAW0BU11"/>
<comment type="function">
    <text evidence="14">Secreted metalloproteinase that allows assimilation of proteinaceous substrates. Shows high activities on basic nuclear substrates such as histone and protamine.</text>
</comment>
<evidence type="ECO:0000256" key="13">
    <source>
        <dbReference type="PIRSR" id="PIRSR601384-3"/>
    </source>
</evidence>
<dbReference type="Gene3D" id="2.60.40.2970">
    <property type="match status" value="1"/>
</dbReference>
<dbReference type="CDD" id="cd11008">
    <property type="entry name" value="M35_deuterolysin_like"/>
    <property type="match status" value="1"/>
</dbReference>
<keyword evidence="14" id="KW-0964">Secreted</keyword>
<feature type="binding site" evidence="12">
    <location>
        <position position="311"/>
    </location>
    <ligand>
        <name>Zn(2+)</name>
        <dbReference type="ChEBI" id="CHEBI:29105"/>
        <note>catalytic</note>
    </ligand>
</feature>
<reference evidence="15 16" key="1">
    <citation type="submission" date="2024-01" db="EMBL/GenBank/DDBJ databases">
        <title>A draft genome for a cacao thread blight-causing isolate of Paramarasmius palmivorus.</title>
        <authorList>
            <person name="Baruah I.K."/>
            <person name="Bukari Y."/>
            <person name="Amoako-Attah I."/>
            <person name="Meinhardt L.W."/>
            <person name="Bailey B.A."/>
            <person name="Cohen S.P."/>
        </authorList>
    </citation>
    <scope>NUCLEOTIDE SEQUENCE [LARGE SCALE GENOMIC DNA]</scope>
    <source>
        <strain evidence="15 16">GH-12</strain>
    </source>
</reference>
<feature type="binding site" evidence="12">
    <location>
        <position position="307"/>
    </location>
    <ligand>
        <name>Zn(2+)</name>
        <dbReference type="ChEBI" id="CHEBI:29105"/>
        <note>catalytic</note>
    </ligand>
</feature>
<dbReference type="EMBL" id="JAYKXP010000086">
    <property type="protein sequence ID" value="KAK7028941.1"/>
    <property type="molecule type" value="Genomic_DNA"/>
</dbReference>
<name>A0AAW0BU11_9AGAR</name>
<keyword evidence="7 14" id="KW-0378">Hydrolase</keyword>
<organism evidence="15 16">
    <name type="scientific">Paramarasmius palmivorus</name>
    <dbReference type="NCBI Taxonomy" id="297713"/>
    <lineage>
        <taxon>Eukaryota</taxon>
        <taxon>Fungi</taxon>
        <taxon>Dikarya</taxon>
        <taxon>Basidiomycota</taxon>
        <taxon>Agaricomycotina</taxon>
        <taxon>Agaricomycetes</taxon>
        <taxon>Agaricomycetidae</taxon>
        <taxon>Agaricales</taxon>
        <taxon>Marasmiineae</taxon>
        <taxon>Marasmiaceae</taxon>
        <taxon>Paramarasmius</taxon>
    </lineage>
</organism>
<gene>
    <name evidence="15" type="ORF">VNI00_014781</name>
</gene>
<evidence type="ECO:0000256" key="5">
    <source>
        <dbReference type="ARBA" id="ARBA00022723"/>
    </source>
</evidence>
<dbReference type="PANTHER" id="PTHR37016:SF3">
    <property type="entry name" value="NEUTRAL PROTEASE 2-RELATED"/>
    <property type="match status" value="1"/>
</dbReference>
<evidence type="ECO:0000256" key="4">
    <source>
        <dbReference type="ARBA" id="ARBA00022685"/>
    </source>
</evidence>
<comment type="similarity">
    <text evidence="2 14">Belongs to the peptidase M35 family.</text>
</comment>
<keyword evidence="5 12" id="KW-0479">Metal-binding</keyword>
<evidence type="ECO:0000313" key="16">
    <source>
        <dbReference type="Proteomes" id="UP001383192"/>
    </source>
</evidence>
<dbReference type="Pfam" id="PF02102">
    <property type="entry name" value="Peptidase_M35"/>
    <property type="match status" value="1"/>
</dbReference>
<evidence type="ECO:0000256" key="9">
    <source>
        <dbReference type="ARBA" id="ARBA00023049"/>
    </source>
</evidence>
<dbReference type="InterPro" id="IPR001384">
    <property type="entry name" value="Peptidase_M35"/>
</dbReference>
<dbReference type="EC" id="3.4.24.39" evidence="14"/>
<evidence type="ECO:0000256" key="12">
    <source>
        <dbReference type="PIRSR" id="PIRSR601384-2"/>
    </source>
</evidence>
<feature type="chain" id="PRO_5043109347" description="Neutral protease 2" evidence="14">
    <location>
        <begin position="18"/>
        <end position="354"/>
    </location>
</feature>
<evidence type="ECO:0000256" key="14">
    <source>
        <dbReference type="RuleBase" id="RU361126"/>
    </source>
</evidence>
<comment type="cofactor">
    <cofactor evidence="12 14">
        <name>Zn(2+)</name>
        <dbReference type="ChEBI" id="CHEBI:29105"/>
    </cofactor>
    <text evidence="12 14">Binds 1 zinc ion per subunit.</text>
</comment>
<feature type="signal peptide" evidence="14">
    <location>
        <begin position="1"/>
        <end position="17"/>
    </location>
</feature>
<keyword evidence="8 12" id="KW-0862">Zinc</keyword>
<dbReference type="PRINTS" id="PR00768">
    <property type="entry name" value="DEUTEROLYSIN"/>
</dbReference>
<evidence type="ECO:0000256" key="10">
    <source>
        <dbReference type="ARBA" id="ARBA00023145"/>
    </source>
</evidence>
<feature type="disulfide bond" evidence="13">
    <location>
        <begin position="184"/>
        <end position="252"/>
    </location>
</feature>
<evidence type="ECO:0000313" key="15">
    <source>
        <dbReference type="EMBL" id="KAK7028941.1"/>
    </source>
</evidence>
<dbReference type="PANTHER" id="PTHR37016">
    <property type="match status" value="1"/>
</dbReference>
<dbReference type="Gene3D" id="3.40.390.10">
    <property type="entry name" value="Collagenase (Catalytic Domain)"/>
    <property type="match status" value="1"/>
</dbReference>
<comment type="subcellular location">
    <subcellularLocation>
        <location evidence="14">Secreted</location>
    </subcellularLocation>
</comment>
<feature type="disulfide bond" evidence="13">
    <location>
        <begin position="259"/>
        <end position="277"/>
    </location>
</feature>
<comment type="catalytic activity">
    <reaction evidence="1 14">
        <text>Preferential cleavage of bonds with hydrophobic residues in P1'. Also 3-Asn-|-Gln-4 and 8-Gly-|-Ser-9 bonds in insulin B chain.</text>
        <dbReference type="EC" id="3.4.24.39"/>
    </reaction>
</comment>
<dbReference type="GO" id="GO:0005576">
    <property type="term" value="C:extracellular region"/>
    <property type="evidence" value="ECO:0007669"/>
    <property type="project" value="UniProtKB-SubCell"/>
</dbReference>